<accession>A0AAV4JGQ7</accession>
<evidence type="ECO:0000256" key="1">
    <source>
        <dbReference type="SAM" id="MobiDB-lite"/>
    </source>
</evidence>
<name>A0AAV4JGQ7_9GAST</name>
<evidence type="ECO:0000313" key="3">
    <source>
        <dbReference type="Proteomes" id="UP000762676"/>
    </source>
</evidence>
<organism evidence="2 3">
    <name type="scientific">Elysia marginata</name>
    <dbReference type="NCBI Taxonomy" id="1093978"/>
    <lineage>
        <taxon>Eukaryota</taxon>
        <taxon>Metazoa</taxon>
        <taxon>Spiralia</taxon>
        <taxon>Lophotrochozoa</taxon>
        <taxon>Mollusca</taxon>
        <taxon>Gastropoda</taxon>
        <taxon>Heterobranchia</taxon>
        <taxon>Euthyneura</taxon>
        <taxon>Panpulmonata</taxon>
        <taxon>Sacoglossa</taxon>
        <taxon>Placobranchoidea</taxon>
        <taxon>Plakobranchidae</taxon>
        <taxon>Elysia</taxon>
    </lineage>
</organism>
<sequence length="78" mass="9188">MNFEIGPGLCSAVFRTCDLLATERSHYQLSYLGPPEEEEEEEGEGEEEEEEEEEDEEEEDEDEEEEERFSLVIYVDNF</sequence>
<feature type="compositionally biased region" description="Acidic residues" evidence="1">
    <location>
        <begin position="35"/>
        <end position="67"/>
    </location>
</feature>
<keyword evidence="3" id="KW-1185">Reference proteome</keyword>
<feature type="region of interest" description="Disordered" evidence="1">
    <location>
        <begin position="28"/>
        <end position="70"/>
    </location>
</feature>
<dbReference type="AlphaFoldDB" id="A0AAV4JGQ7"/>
<evidence type="ECO:0000313" key="2">
    <source>
        <dbReference type="EMBL" id="GFS21460.1"/>
    </source>
</evidence>
<dbReference type="EMBL" id="BMAT01006882">
    <property type="protein sequence ID" value="GFS21460.1"/>
    <property type="molecule type" value="Genomic_DNA"/>
</dbReference>
<comment type="caution">
    <text evidence="2">The sequence shown here is derived from an EMBL/GenBank/DDBJ whole genome shotgun (WGS) entry which is preliminary data.</text>
</comment>
<dbReference type="Proteomes" id="UP000762676">
    <property type="component" value="Unassembled WGS sequence"/>
</dbReference>
<protein>
    <submittedName>
        <fullName evidence="2">Uncharacterized protein</fullName>
    </submittedName>
</protein>
<gene>
    <name evidence="2" type="ORF">ElyMa_003338900</name>
</gene>
<proteinExistence type="predicted"/>
<reference evidence="2 3" key="1">
    <citation type="journal article" date="2021" name="Elife">
        <title>Chloroplast acquisition without the gene transfer in kleptoplastic sea slugs, Plakobranchus ocellatus.</title>
        <authorList>
            <person name="Maeda T."/>
            <person name="Takahashi S."/>
            <person name="Yoshida T."/>
            <person name="Shimamura S."/>
            <person name="Takaki Y."/>
            <person name="Nagai Y."/>
            <person name="Toyoda A."/>
            <person name="Suzuki Y."/>
            <person name="Arimoto A."/>
            <person name="Ishii H."/>
            <person name="Satoh N."/>
            <person name="Nishiyama T."/>
            <person name="Hasebe M."/>
            <person name="Maruyama T."/>
            <person name="Minagawa J."/>
            <person name="Obokata J."/>
            <person name="Shigenobu S."/>
        </authorList>
    </citation>
    <scope>NUCLEOTIDE SEQUENCE [LARGE SCALE GENOMIC DNA]</scope>
</reference>